<dbReference type="Gene3D" id="3.30.420.10">
    <property type="entry name" value="Ribonuclease H-like superfamily/Ribonuclease H"/>
    <property type="match status" value="1"/>
</dbReference>
<feature type="non-terminal residue" evidence="4">
    <location>
        <position position="1063"/>
    </location>
</feature>
<dbReference type="InterPro" id="IPR016197">
    <property type="entry name" value="Chromo-like_dom_sf"/>
</dbReference>
<comment type="caution">
    <text evidence="4">The sequence shown here is derived from an EMBL/GenBank/DDBJ whole genome shotgun (WGS) entry which is preliminary data.</text>
</comment>
<accession>W2YEH6</accession>
<evidence type="ECO:0000259" key="3">
    <source>
        <dbReference type="PROSITE" id="PS50994"/>
    </source>
</evidence>
<evidence type="ECO:0000313" key="4">
    <source>
        <dbReference type="EMBL" id="ETP33048.1"/>
    </source>
</evidence>
<feature type="domain" description="Chromo" evidence="2">
    <location>
        <begin position="546"/>
        <end position="600"/>
    </location>
</feature>
<proteinExistence type="predicted"/>
<dbReference type="Pfam" id="PF00385">
    <property type="entry name" value="Chromo"/>
    <property type="match status" value="1"/>
</dbReference>
<feature type="compositionally biased region" description="Basic and acidic residues" evidence="1">
    <location>
        <begin position="959"/>
        <end position="983"/>
    </location>
</feature>
<reference evidence="4 5" key="1">
    <citation type="submission" date="2013-11" db="EMBL/GenBank/DDBJ databases">
        <title>The Genome Sequence of Phytophthora parasitica P10297.</title>
        <authorList>
            <consortium name="The Broad Institute Genomics Platform"/>
            <person name="Russ C."/>
            <person name="Tyler B."/>
            <person name="Panabieres F."/>
            <person name="Shan W."/>
            <person name="Tripathy S."/>
            <person name="Grunwald N."/>
            <person name="Machado M."/>
            <person name="Johnson C.S."/>
            <person name="Walker B."/>
            <person name="Young S.K."/>
            <person name="Zeng Q."/>
            <person name="Gargeya S."/>
            <person name="Fitzgerald M."/>
            <person name="Haas B."/>
            <person name="Abouelleil A."/>
            <person name="Allen A.W."/>
            <person name="Alvarado L."/>
            <person name="Arachchi H.M."/>
            <person name="Berlin A.M."/>
            <person name="Chapman S.B."/>
            <person name="Gainer-Dewar J."/>
            <person name="Goldberg J."/>
            <person name="Griggs A."/>
            <person name="Gujja S."/>
            <person name="Hansen M."/>
            <person name="Howarth C."/>
            <person name="Imamovic A."/>
            <person name="Ireland A."/>
            <person name="Larimer J."/>
            <person name="McCowan C."/>
            <person name="Murphy C."/>
            <person name="Pearson M."/>
            <person name="Poon T.W."/>
            <person name="Priest M."/>
            <person name="Roberts A."/>
            <person name="Saif S."/>
            <person name="Shea T."/>
            <person name="Sisk P."/>
            <person name="Sykes S."/>
            <person name="Wortman J."/>
            <person name="Nusbaum C."/>
            <person name="Birren B."/>
        </authorList>
    </citation>
    <scope>NUCLEOTIDE SEQUENCE [LARGE SCALE GENOMIC DNA]</scope>
    <source>
        <strain evidence="4 5">P10297</strain>
    </source>
</reference>
<dbReference type="EMBL" id="ANIY01003868">
    <property type="protein sequence ID" value="ETP33048.1"/>
    <property type="molecule type" value="Genomic_DNA"/>
</dbReference>
<dbReference type="InterPro" id="IPR056924">
    <property type="entry name" value="SH3_Tf2-1"/>
</dbReference>
<dbReference type="InterPro" id="IPR023780">
    <property type="entry name" value="Chromo_domain"/>
</dbReference>
<dbReference type="Gene3D" id="2.40.50.40">
    <property type="match status" value="1"/>
</dbReference>
<feature type="region of interest" description="Disordered" evidence="1">
    <location>
        <begin position="954"/>
        <end position="983"/>
    </location>
</feature>
<organism evidence="4 5">
    <name type="scientific">Phytophthora nicotianae P10297</name>
    <dbReference type="NCBI Taxonomy" id="1317064"/>
    <lineage>
        <taxon>Eukaryota</taxon>
        <taxon>Sar</taxon>
        <taxon>Stramenopiles</taxon>
        <taxon>Oomycota</taxon>
        <taxon>Peronosporomycetes</taxon>
        <taxon>Peronosporales</taxon>
        <taxon>Peronosporaceae</taxon>
        <taxon>Phytophthora</taxon>
    </lineage>
</organism>
<dbReference type="PROSITE" id="PS50994">
    <property type="entry name" value="INTEGRASE"/>
    <property type="match status" value="1"/>
</dbReference>
<protein>
    <recommendedName>
        <fullName evidence="6">Integrase catalytic domain-containing protein</fullName>
    </recommendedName>
</protein>
<dbReference type="PANTHER" id="PTHR37984:SF5">
    <property type="entry name" value="PROTEIN NYNRIN-LIKE"/>
    <property type="match status" value="1"/>
</dbReference>
<feature type="region of interest" description="Disordered" evidence="1">
    <location>
        <begin position="166"/>
        <end position="291"/>
    </location>
</feature>
<feature type="compositionally biased region" description="Polar residues" evidence="1">
    <location>
        <begin position="680"/>
        <end position="689"/>
    </location>
</feature>
<gene>
    <name evidence="4" type="ORF">F442_18359</name>
</gene>
<dbReference type="InterPro" id="IPR001584">
    <property type="entry name" value="Integrase_cat-core"/>
</dbReference>
<dbReference type="InterPro" id="IPR000953">
    <property type="entry name" value="Chromo/chromo_shadow_dom"/>
</dbReference>
<dbReference type="PANTHER" id="PTHR37984">
    <property type="entry name" value="PROTEIN CBG26694"/>
    <property type="match status" value="1"/>
</dbReference>
<feature type="compositionally biased region" description="Polar residues" evidence="1">
    <location>
        <begin position="188"/>
        <end position="216"/>
    </location>
</feature>
<dbReference type="SUPFAM" id="SSF54160">
    <property type="entry name" value="Chromo domain-like"/>
    <property type="match status" value="1"/>
</dbReference>
<dbReference type="GO" id="GO:0015074">
    <property type="term" value="P:DNA integration"/>
    <property type="evidence" value="ECO:0007669"/>
    <property type="project" value="InterPro"/>
</dbReference>
<evidence type="ECO:0000256" key="1">
    <source>
        <dbReference type="SAM" id="MobiDB-lite"/>
    </source>
</evidence>
<sequence>MDFRFGLPSDKQGRPGVLVFVDRFSKMVPLAAVAAQVTAEQTASLLLDCVFRHHELPESIVSDRDPRFPSAFWSHLLKLLGTRLLMSTATHPKTDGQTERVNRVLEDVIRSYATSFSSWSDFLALAEFVLNNGVHASSGLTPFFVNNARQPRVHVLLAIHRSGDAAGSALGGGGNARRCTGPLPVLMSRSSGDSRLSTPELGTSQLGTSESTQNLSIRPDHNLGFGSDQNRRDHSPRDLFSRDPLLNGRERSTAPVTNTGAGTCAPGTAQANAAASRTRSKTPPNTSAPPAVVTLANFAPKEDESPINSDAVSEFLLRRQAITRFVRDALQTAVDKQKEYADRRGRKNTSRFRRGDRVLLSTDGIKSAAVTKLGANKLAPRYIGPFKVTQVIGDAYMLDIPKAMRLHPTFYVGRLKPYYPATIPSDAHPHQVLARNPIAQHDDAAAEKARGLPPLRCPRPTAPVQTEKRASQPRMRADQQPPQAVEPPVHRLSPDRPPDASGDTGRSSNAPLRRSPRLHENKPNHEARYRRDPPPPLVDAAGNERLIVERLVDHDVRRGRARRSEKHYRVRWLGHSPTGDTWEARSRLLEDVPDVVNDYEASLVTASVTAVAVNDYDPESDFGYADANVDVIPCGEVCCVSPPAPAATAIGRRDRLLAALPRSVARAPVDAPIQRESVDPESQSSSHSLPQGARSRFATRAVHTLPQLANSMVAPIALAVFEPGCEGQAFTSRGVPASDERAPRALQGIVCVREVGRLPTDRAVASEEALHRVQRFWFFGAVQAPVIRSATRGGPAVVSTVELADPSLGLAGVRASLSVLQQSIDQAEALRELRSDHKVLRREFLATRRRVEDLDRQLTDATNAASPYVLFCQHKYDVVRHKLESTRTELAECLNALQERLDNSLPVQRSSVRVPRSDLHLGGTAGCRLFLGVIVPPDTARRIADLESQLTQSQSDLQVARDRQSSLASELHESTTSHKAAHAEVDRLETAIEHKTRRLRILRDNYERRLRVADTTIATHSTELNRLQDRVSTLDRDLQKAFQRAQAATSQRDQARAAHIATR</sequence>
<evidence type="ECO:0008006" key="6">
    <source>
        <dbReference type="Google" id="ProtNLM"/>
    </source>
</evidence>
<dbReference type="AlphaFoldDB" id="W2YEH6"/>
<dbReference type="GO" id="GO:0003676">
    <property type="term" value="F:nucleic acid binding"/>
    <property type="evidence" value="ECO:0007669"/>
    <property type="project" value="InterPro"/>
</dbReference>
<feature type="domain" description="Integrase catalytic" evidence="3">
    <location>
        <begin position="1"/>
        <end position="150"/>
    </location>
</feature>
<dbReference type="Proteomes" id="UP000018948">
    <property type="component" value="Unassembled WGS sequence"/>
</dbReference>
<dbReference type="CDD" id="cd00024">
    <property type="entry name" value="CD_CSD"/>
    <property type="match status" value="1"/>
</dbReference>
<evidence type="ECO:0000313" key="5">
    <source>
        <dbReference type="Proteomes" id="UP000018948"/>
    </source>
</evidence>
<feature type="region of interest" description="Disordered" evidence="1">
    <location>
        <begin position="444"/>
        <end position="542"/>
    </location>
</feature>
<dbReference type="SUPFAM" id="SSF53098">
    <property type="entry name" value="Ribonuclease H-like"/>
    <property type="match status" value="1"/>
</dbReference>
<name>W2YEH6_PHYNI</name>
<dbReference type="InterPro" id="IPR050951">
    <property type="entry name" value="Retrovirus_Pol_polyprotein"/>
</dbReference>
<dbReference type="InterPro" id="IPR012337">
    <property type="entry name" value="RNaseH-like_sf"/>
</dbReference>
<evidence type="ECO:0000259" key="2">
    <source>
        <dbReference type="PROSITE" id="PS50013"/>
    </source>
</evidence>
<feature type="region of interest" description="Disordered" evidence="1">
    <location>
        <begin position="670"/>
        <end position="693"/>
    </location>
</feature>
<feature type="compositionally biased region" description="Basic and acidic residues" evidence="1">
    <location>
        <begin position="229"/>
        <end position="241"/>
    </location>
</feature>
<feature type="compositionally biased region" description="Polar residues" evidence="1">
    <location>
        <begin position="269"/>
        <end position="285"/>
    </location>
</feature>
<dbReference type="PROSITE" id="PS50013">
    <property type="entry name" value="CHROMO_2"/>
    <property type="match status" value="1"/>
</dbReference>
<feature type="compositionally biased region" description="Basic and acidic residues" evidence="1">
    <location>
        <begin position="488"/>
        <end position="498"/>
    </location>
</feature>
<dbReference type="InterPro" id="IPR036397">
    <property type="entry name" value="RNaseH_sf"/>
</dbReference>
<dbReference type="Pfam" id="PF24626">
    <property type="entry name" value="SH3_Tf2-1"/>
    <property type="match status" value="1"/>
</dbReference>
<feature type="compositionally biased region" description="Basic and acidic residues" evidence="1">
    <location>
        <begin position="517"/>
        <end position="533"/>
    </location>
</feature>
<dbReference type="SMART" id="SM00298">
    <property type="entry name" value="CHROMO"/>
    <property type="match status" value="1"/>
</dbReference>